<evidence type="ECO:0000313" key="3">
    <source>
        <dbReference type="EMBL" id="MBW7462025.1"/>
    </source>
</evidence>
<dbReference type="PANTHER" id="PTHR48080:SF2">
    <property type="entry name" value="D-GALACTONATE DEHYDRATASE"/>
    <property type="match status" value="1"/>
</dbReference>
<dbReference type="PANTHER" id="PTHR48080">
    <property type="entry name" value="D-GALACTONATE DEHYDRATASE-RELATED"/>
    <property type="match status" value="1"/>
</dbReference>
<evidence type="ECO:0000313" key="4">
    <source>
        <dbReference type="Proteomes" id="UP001519887"/>
    </source>
</evidence>
<feature type="non-terminal residue" evidence="3">
    <location>
        <position position="1"/>
    </location>
</feature>
<dbReference type="Gene3D" id="3.30.390.10">
    <property type="entry name" value="Enolase-like, N-terminal domain"/>
    <property type="match status" value="1"/>
</dbReference>
<dbReference type="SUPFAM" id="SSF54826">
    <property type="entry name" value="Enolase N-terminal domain-like"/>
    <property type="match status" value="1"/>
</dbReference>
<dbReference type="Proteomes" id="UP001519887">
    <property type="component" value="Unassembled WGS sequence"/>
</dbReference>
<evidence type="ECO:0000259" key="2">
    <source>
        <dbReference type="Pfam" id="PF02746"/>
    </source>
</evidence>
<name>A0ABS7CM46_9BACL</name>
<reference evidence="3 4" key="1">
    <citation type="submission" date="2021-07" db="EMBL/GenBank/DDBJ databases">
        <title>Paenibacillus radiodurans sp. nov., isolated from the southeastern edge of Tengger Desert.</title>
        <authorList>
            <person name="Zhang G."/>
        </authorList>
    </citation>
    <scope>NUCLEOTIDE SEQUENCE [LARGE SCALE GENOMIC DNA]</scope>
    <source>
        <strain evidence="3 4">CCM 7311</strain>
    </source>
</reference>
<dbReference type="PROSITE" id="PS00908">
    <property type="entry name" value="MR_MLE_1"/>
    <property type="match status" value="1"/>
</dbReference>
<accession>A0ABS7CM46</accession>
<proteinExistence type="predicted"/>
<keyword evidence="4" id="KW-1185">Reference proteome</keyword>
<dbReference type="InterPro" id="IPR018110">
    <property type="entry name" value="Mandel_Rmase/mucon_lact_enz_CS"/>
</dbReference>
<dbReference type="InterPro" id="IPR034593">
    <property type="entry name" value="DgoD-like"/>
</dbReference>
<dbReference type="EMBL" id="JAHZIK010003505">
    <property type="protein sequence ID" value="MBW7462025.1"/>
    <property type="molecule type" value="Genomic_DNA"/>
</dbReference>
<feature type="non-terminal residue" evidence="3">
    <location>
        <position position="131"/>
    </location>
</feature>
<keyword evidence="1" id="KW-0456">Lyase</keyword>
<gene>
    <name evidence="3" type="ORF">K0U00_49040</name>
</gene>
<feature type="domain" description="Mandelate racemase/muconate lactonizing enzyme N-terminal" evidence="2">
    <location>
        <begin position="19"/>
        <end position="106"/>
    </location>
</feature>
<comment type="caution">
    <text evidence="3">The sequence shown here is derived from an EMBL/GenBank/DDBJ whole genome shotgun (WGS) entry which is preliminary data.</text>
</comment>
<organism evidence="3 4">
    <name type="scientific">Paenibacillus sepulcri</name>
    <dbReference type="NCBI Taxonomy" id="359917"/>
    <lineage>
        <taxon>Bacteria</taxon>
        <taxon>Bacillati</taxon>
        <taxon>Bacillota</taxon>
        <taxon>Bacilli</taxon>
        <taxon>Bacillales</taxon>
        <taxon>Paenibacillaceae</taxon>
        <taxon>Paenibacillus</taxon>
    </lineage>
</organism>
<dbReference type="InterPro" id="IPR029017">
    <property type="entry name" value="Enolase-like_N"/>
</dbReference>
<dbReference type="Pfam" id="PF02746">
    <property type="entry name" value="MR_MLE_N"/>
    <property type="match status" value="1"/>
</dbReference>
<dbReference type="InterPro" id="IPR013341">
    <property type="entry name" value="Mandelate_racemase_N_dom"/>
</dbReference>
<protein>
    <recommendedName>
        <fullName evidence="2">Mandelate racemase/muconate lactonizing enzyme N-terminal domain-containing protein</fullName>
    </recommendedName>
</protein>
<sequence length="131" mass="14729">QRSQPVSLADGRLPVVRHYVIIHTDEGIDGLYGPIVYEEQADIIVKRIKPFLIGQNPLDIERLWDQMRVDRHGRSGYFMMALSAIDCALWDLRGKYYNAPVYRLLGGPTRTQIPVYASTLGFPIEAGAAGK</sequence>
<evidence type="ECO:0000256" key="1">
    <source>
        <dbReference type="ARBA" id="ARBA00023239"/>
    </source>
</evidence>